<dbReference type="PANTHER" id="PTHR10492">
    <property type="match status" value="1"/>
</dbReference>
<sequence length="176" mass="19910">MDKTLREIFGVDLSFGHNIMILGGDFRQAVPIVVEGTWSQAVKASIVESYLWSNIKVLYLADNIRAHNDLSFSNFLLCIGNGDEPIVEDNMIRIPDSMAIPFEVIFQSGQWARDWTVRGAHYDCIGLPVEASSFSSHLGVPSRASWRLPMCDWCHVPSDVQFNAVIRSLLVWRIRQ</sequence>
<reference evidence="3" key="2">
    <citation type="journal article" date="2024" name="Plant">
        <title>Genomic evolution and insights into agronomic trait innovations of Sesamum species.</title>
        <authorList>
            <person name="Miao H."/>
            <person name="Wang L."/>
            <person name="Qu L."/>
            <person name="Liu H."/>
            <person name="Sun Y."/>
            <person name="Le M."/>
            <person name="Wang Q."/>
            <person name="Wei S."/>
            <person name="Zheng Y."/>
            <person name="Lin W."/>
            <person name="Duan Y."/>
            <person name="Cao H."/>
            <person name="Xiong S."/>
            <person name="Wang X."/>
            <person name="Wei L."/>
            <person name="Li C."/>
            <person name="Ma Q."/>
            <person name="Ju M."/>
            <person name="Zhao R."/>
            <person name="Li G."/>
            <person name="Mu C."/>
            <person name="Tian Q."/>
            <person name="Mei H."/>
            <person name="Zhang T."/>
            <person name="Gao T."/>
            <person name="Zhang H."/>
        </authorList>
    </citation>
    <scope>NUCLEOTIDE SEQUENCE</scope>
    <source>
        <strain evidence="3">KEN1</strain>
    </source>
</reference>
<accession>A0AAW2XNL9</accession>
<dbReference type="GO" id="GO:0043139">
    <property type="term" value="F:5'-3' DNA helicase activity"/>
    <property type="evidence" value="ECO:0007669"/>
    <property type="project" value="UniProtKB-EC"/>
</dbReference>
<dbReference type="InterPro" id="IPR010285">
    <property type="entry name" value="DNA_helicase_pif1-like_DEAD"/>
</dbReference>
<dbReference type="AlphaFoldDB" id="A0AAW2XNL9"/>
<comment type="caution">
    <text evidence="3">The sequence shown here is derived from an EMBL/GenBank/DDBJ whole genome shotgun (WGS) entry which is preliminary data.</text>
</comment>
<dbReference type="EC" id="5.6.2.3" evidence="1"/>
<keyword evidence="1" id="KW-0233">DNA recombination</keyword>
<dbReference type="PANTHER" id="PTHR10492:SF94">
    <property type="entry name" value="ATP-DEPENDENT DNA HELICASE"/>
    <property type="match status" value="1"/>
</dbReference>
<protein>
    <recommendedName>
        <fullName evidence="1">ATP-dependent DNA helicase</fullName>
        <ecNumber evidence="1">5.6.2.3</ecNumber>
    </recommendedName>
</protein>
<dbReference type="GO" id="GO:0006281">
    <property type="term" value="P:DNA repair"/>
    <property type="evidence" value="ECO:0007669"/>
    <property type="project" value="UniProtKB-KW"/>
</dbReference>
<proteinExistence type="inferred from homology"/>
<reference evidence="3" key="1">
    <citation type="submission" date="2020-06" db="EMBL/GenBank/DDBJ databases">
        <authorList>
            <person name="Li T."/>
            <person name="Hu X."/>
            <person name="Zhang T."/>
            <person name="Song X."/>
            <person name="Zhang H."/>
            <person name="Dai N."/>
            <person name="Sheng W."/>
            <person name="Hou X."/>
            <person name="Wei L."/>
        </authorList>
    </citation>
    <scope>NUCLEOTIDE SEQUENCE</scope>
    <source>
        <strain evidence="3">KEN1</strain>
        <tissue evidence="3">Leaf</tissue>
    </source>
</reference>
<dbReference type="Pfam" id="PF05970">
    <property type="entry name" value="PIF1"/>
    <property type="match status" value="1"/>
</dbReference>
<gene>
    <name evidence="3" type="ORF">Slati_0816100</name>
</gene>
<keyword evidence="1" id="KW-0547">Nucleotide-binding</keyword>
<evidence type="ECO:0000313" key="3">
    <source>
        <dbReference type="EMBL" id="KAL0454769.1"/>
    </source>
</evidence>
<dbReference type="GO" id="GO:0005524">
    <property type="term" value="F:ATP binding"/>
    <property type="evidence" value="ECO:0007669"/>
    <property type="project" value="UniProtKB-KW"/>
</dbReference>
<keyword evidence="1" id="KW-0067">ATP-binding</keyword>
<evidence type="ECO:0000259" key="2">
    <source>
        <dbReference type="Pfam" id="PF05970"/>
    </source>
</evidence>
<comment type="cofactor">
    <cofactor evidence="1">
        <name>Mg(2+)</name>
        <dbReference type="ChEBI" id="CHEBI:18420"/>
    </cofactor>
</comment>
<organism evidence="3">
    <name type="scientific">Sesamum latifolium</name>
    <dbReference type="NCBI Taxonomy" id="2727402"/>
    <lineage>
        <taxon>Eukaryota</taxon>
        <taxon>Viridiplantae</taxon>
        <taxon>Streptophyta</taxon>
        <taxon>Embryophyta</taxon>
        <taxon>Tracheophyta</taxon>
        <taxon>Spermatophyta</taxon>
        <taxon>Magnoliopsida</taxon>
        <taxon>eudicotyledons</taxon>
        <taxon>Gunneridae</taxon>
        <taxon>Pentapetalae</taxon>
        <taxon>asterids</taxon>
        <taxon>lamiids</taxon>
        <taxon>Lamiales</taxon>
        <taxon>Pedaliaceae</taxon>
        <taxon>Sesamum</taxon>
    </lineage>
</organism>
<dbReference type="EMBL" id="JACGWN010000003">
    <property type="protein sequence ID" value="KAL0454769.1"/>
    <property type="molecule type" value="Genomic_DNA"/>
</dbReference>
<keyword evidence="1" id="KW-0234">DNA repair</keyword>
<dbReference type="GO" id="GO:0006310">
    <property type="term" value="P:DNA recombination"/>
    <property type="evidence" value="ECO:0007669"/>
    <property type="project" value="UniProtKB-KW"/>
</dbReference>
<keyword evidence="1" id="KW-0347">Helicase</keyword>
<dbReference type="GO" id="GO:0016787">
    <property type="term" value="F:hydrolase activity"/>
    <property type="evidence" value="ECO:0007669"/>
    <property type="project" value="UniProtKB-KW"/>
</dbReference>
<feature type="domain" description="DNA helicase Pif1-like DEAD-box helicase" evidence="2">
    <location>
        <begin position="1"/>
        <end position="85"/>
    </location>
</feature>
<comment type="similarity">
    <text evidence="1">Belongs to the helicase family.</text>
</comment>
<comment type="catalytic activity">
    <reaction evidence="1">
        <text>ATP + H2O = ADP + phosphate + H(+)</text>
        <dbReference type="Rhea" id="RHEA:13065"/>
        <dbReference type="ChEBI" id="CHEBI:15377"/>
        <dbReference type="ChEBI" id="CHEBI:15378"/>
        <dbReference type="ChEBI" id="CHEBI:30616"/>
        <dbReference type="ChEBI" id="CHEBI:43474"/>
        <dbReference type="ChEBI" id="CHEBI:456216"/>
        <dbReference type="EC" id="5.6.2.3"/>
    </reaction>
</comment>
<dbReference type="GO" id="GO:0000723">
    <property type="term" value="P:telomere maintenance"/>
    <property type="evidence" value="ECO:0007669"/>
    <property type="project" value="InterPro"/>
</dbReference>
<evidence type="ECO:0000256" key="1">
    <source>
        <dbReference type="RuleBase" id="RU363044"/>
    </source>
</evidence>
<keyword evidence="1" id="KW-0378">Hydrolase</keyword>
<name>A0AAW2XNL9_9LAMI</name>
<keyword evidence="1" id="KW-0227">DNA damage</keyword>